<evidence type="ECO:0000256" key="7">
    <source>
        <dbReference type="ARBA" id="ARBA00048263"/>
    </source>
</evidence>
<gene>
    <name evidence="11" type="ORF">CLV27_1393</name>
</gene>
<dbReference type="OrthoDB" id="9804858at2"/>
<dbReference type="Gene3D" id="3.30.160.270">
    <property type="match status" value="1"/>
</dbReference>
<dbReference type="Pfam" id="PF08502">
    <property type="entry name" value="LeuA_dimer"/>
    <property type="match status" value="1"/>
</dbReference>
<organism evidence="11 12">
    <name type="scientific">Phorcysia thermohydrogeniphila</name>
    <dbReference type="NCBI Taxonomy" id="936138"/>
    <lineage>
        <taxon>Bacteria</taxon>
        <taxon>Pseudomonadati</taxon>
        <taxon>Aquificota</taxon>
        <taxon>Aquificia</taxon>
        <taxon>Desulfurobacteriales</taxon>
        <taxon>Desulfurobacteriaceae</taxon>
        <taxon>Phorcysia</taxon>
    </lineage>
</organism>
<comment type="caution">
    <text evidence="11">The sequence shown here is derived from an EMBL/GenBank/DDBJ whole genome shotgun (WGS) entry which is preliminary data.</text>
</comment>
<dbReference type="PROSITE" id="PS50991">
    <property type="entry name" value="PYR_CT"/>
    <property type="match status" value="1"/>
</dbReference>
<dbReference type="PANTHER" id="PTHR43538:SF1">
    <property type="entry name" value="(R)-CITRAMALATE SYNTHASE"/>
    <property type="match status" value="1"/>
</dbReference>
<evidence type="ECO:0000313" key="12">
    <source>
        <dbReference type="Proteomes" id="UP000295777"/>
    </source>
</evidence>
<evidence type="ECO:0000313" key="11">
    <source>
        <dbReference type="EMBL" id="TCK03322.1"/>
    </source>
</evidence>
<dbReference type="GO" id="GO:0009097">
    <property type="term" value="P:isoleucine biosynthetic process"/>
    <property type="evidence" value="ECO:0007669"/>
    <property type="project" value="UniProtKB-UniRule"/>
</dbReference>
<dbReference type="Pfam" id="PF00682">
    <property type="entry name" value="HMGL-like"/>
    <property type="match status" value="1"/>
</dbReference>
<name>A0A4R1GGP3_9BACT</name>
<dbReference type="Gene3D" id="3.20.20.70">
    <property type="entry name" value="Aldolase class I"/>
    <property type="match status" value="1"/>
</dbReference>
<proteinExistence type="inferred from homology"/>
<dbReference type="SMART" id="SM00917">
    <property type="entry name" value="LeuA_dimer"/>
    <property type="match status" value="1"/>
</dbReference>
<accession>A0A4R1GGP3</accession>
<keyword evidence="6" id="KW-0100">Branched-chain amino acid biosynthesis</keyword>
<comment type="catalytic activity">
    <reaction evidence="7">
        <text>pyruvate + acetyl-CoA + H2O = (3R)-citramalate + CoA + H(+)</text>
        <dbReference type="Rhea" id="RHEA:19045"/>
        <dbReference type="ChEBI" id="CHEBI:15361"/>
        <dbReference type="ChEBI" id="CHEBI:15377"/>
        <dbReference type="ChEBI" id="CHEBI:15378"/>
        <dbReference type="ChEBI" id="CHEBI:30934"/>
        <dbReference type="ChEBI" id="CHEBI:57287"/>
        <dbReference type="ChEBI" id="CHEBI:57288"/>
        <dbReference type="EC" id="2.3.3.21"/>
    </reaction>
</comment>
<dbReference type="NCBIfam" id="TIGR00977">
    <property type="entry name" value="citramal_synth"/>
    <property type="match status" value="1"/>
</dbReference>
<comment type="similarity">
    <text evidence="2 9">Belongs to the alpha-IPM synthase/homocitrate synthase family.</text>
</comment>
<dbReference type="CDD" id="cd07941">
    <property type="entry name" value="DRE_TIM_LeuA3"/>
    <property type="match status" value="1"/>
</dbReference>
<dbReference type="EC" id="2.3.3.21" evidence="8"/>
<evidence type="ECO:0000259" key="10">
    <source>
        <dbReference type="PROSITE" id="PS50991"/>
    </source>
</evidence>
<dbReference type="InterPro" id="IPR005675">
    <property type="entry name" value="Citramal_synthase"/>
</dbReference>
<dbReference type="Proteomes" id="UP000295777">
    <property type="component" value="Unassembled WGS sequence"/>
</dbReference>
<evidence type="ECO:0000256" key="3">
    <source>
        <dbReference type="ARBA" id="ARBA00022605"/>
    </source>
</evidence>
<dbReference type="InterPro" id="IPR002034">
    <property type="entry name" value="AIPM/Hcit_synth_CS"/>
</dbReference>
<evidence type="ECO:0000256" key="2">
    <source>
        <dbReference type="ARBA" id="ARBA00006154"/>
    </source>
</evidence>
<evidence type="ECO:0000256" key="4">
    <source>
        <dbReference type="ARBA" id="ARBA00022624"/>
    </source>
</evidence>
<dbReference type="AlphaFoldDB" id="A0A4R1GGP3"/>
<dbReference type="InterPro" id="IPR013785">
    <property type="entry name" value="Aldolase_TIM"/>
</dbReference>
<reference evidence="11 12" key="1">
    <citation type="submission" date="2019-03" db="EMBL/GenBank/DDBJ databases">
        <title>Genomic Encyclopedia of Archaeal and Bacterial Type Strains, Phase II (KMG-II): from individual species to whole genera.</title>
        <authorList>
            <person name="Goeker M."/>
        </authorList>
    </citation>
    <scope>NUCLEOTIDE SEQUENCE [LARGE SCALE GENOMIC DNA]</scope>
    <source>
        <strain evidence="11 12">DSM 24425</strain>
    </source>
</reference>
<dbReference type="GO" id="GO:0003852">
    <property type="term" value="F:2-isopropylmalate synthase activity"/>
    <property type="evidence" value="ECO:0007669"/>
    <property type="project" value="InterPro"/>
</dbReference>
<dbReference type="InterPro" id="IPR054691">
    <property type="entry name" value="LeuA/HCS_post-cat"/>
</dbReference>
<evidence type="ECO:0000256" key="5">
    <source>
        <dbReference type="ARBA" id="ARBA00022679"/>
    </source>
</evidence>
<dbReference type="EMBL" id="SMFV01000005">
    <property type="protein sequence ID" value="TCK03322.1"/>
    <property type="molecule type" value="Genomic_DNA"/>
</dbReference>
<protein>
    <recommendedName>
        <fullName evidence="8">Citramalate synthase</fullName>
        <ecNumber evidence="8">2.3.3.21</ecNumber>
    </recommendedName>
</protein>
<dbReference type="PANTHER" id="PTHR43538">
    <property type="entry name" value="ALPHA-IPM SYNTHASE/HOMOCITRATE SYNTHASE"/>
    <property type="match status" value="1"/>
</dbReference>
<keyword evidence="5 9" id="KW-0808">Transferase</keyword>
<dbReference type="SUPFAM" id="SSF51569">
    <property type="entry name" value="Aldolase"/>
    <property type="match status" value="1"/>
</dbReference>
<dbReference type="GO" id="GO:0043714">
    <property type="term" value="F:(R)-citramalate synthase activity"/>
    <property type="evidence" value="ECO:0007669"/>
    <property type="project" value="UniProtKB-UniRule"/>
</dbReference>
<dbReference type="InterPro" id="IPR036230">
    <property type="entry name" value="LeuA_allosteric_dom_sf"/>
</dbReference>
<dbReference type="GO" id="GO:0009098">
    <property type="term" value="P:L-leucine biosynthetic process"/>
    <property type="evidence" value="ECO:0007669"/>
    <property type="project" value="InterPro"/>
</dbReference>
<dbReference type="RefSeq" id="WP_132527184.1">
    <property type="nucleotide sequence ID" value="NZ_SMFV01000005.1"/>
</dbReference>
<dbReference type="SUPFAM" id="SSF110921">
    <property type="entry name" value="2-isopropylmalate synthase LeuA, allosteric (dimerisation) domain"/>
    <property type="match status" value="1"/>
</dbReference>
<keyword evidence="3" id="KW-0028">Amino-acid biosynthesis</keyword>
<evidence type="ECO:0000256" key="9">
    <source>
        <dbReference type="RuleBase" id="RU003523"/>
    </source>
</evidence>
<sequence length="537" mass="60142">MVYIYDTTLRDGAQTRGVSFSLEDKLRITRALDDLGIHYIEGGWPGSNPKDLAYFNEVKKLNLKNSKLVAFSSTKRKGLKVEEDANIQQLVRTEVPAVTIFGKSWDLHVTQDLRISLEENLELIYETISYLKRYFDEVFFDAEHFFDGYKSNSEYALKTLKAAEEAGADCLVLCDTNGGTLWYETEEIIDAVLREVRAPLGIHAHNDSDMAVVNSLIAVRKGAIQVQGTINGLGERTGNANLCSIIPNLVLKMGVESIPKENLRKLYSVSGLVAELSNRPHPVNLPYVGENAFAHKAGVHVSAVEKNPELYEHVKPESVGNRRKIMISELSGRSNIVSKAKEFGINLDKKSPEVKEVLEKIKELEAQGYHFEGAEGSFELLLKETLGLTKKYFELKGFRVLTEKRSEDEEAYAEATIKVEIPEEVAKERGIKDRFEHTAAEGRGPVEALDRALRKALEKFYPSIKEVKLTDYKVRILNETSGTAASPRVLIVSTDGKRKWGTVGVSPNVIEASWLALVDAFKFKLMKDDEEKRGRNG</sequence>
<feature type="domain" description="Pyruvate carboxyltransferase" evidence="10">
    <location>
        <begin position="2"/>
        <end position="267"/>
    </location>
</feature>
<dbReference type="InterPro" id="IPR013709">
    <property type="entry name" value="2-isopropylmalate_synth_dimer"/>
</dbReference>
<dbReference type="InterPro" id="IPR000891">
    <property type="entry name" value="PYR_CT"/>
</dbReference>
<evidence type="ECO:0000256" key="6">
    <source>
        <dbReference type="ARBA" id="ARBA00023304"/>
    </source>
</evidence>
<evidence type="ECO:0000256" key="8">
    <source>
        <dbReference type="NCBIfam" id="TIGR00977"/>
    </source>
</evidence>
<evidence type="ECO:0000256" key="1">
    <source>
        <dbReference type="ARBA" id="ARBA00004743"/>
    </source>
</evidence>
<keyword evidence="4" id="KW-0412">Isoleucine biosynthesis</keyword>
<comment type="pathway">
    <text evidence="1">Amino-acid biosynthesis; L-isoleucine biosynthesis; 2-oxobutanoate from pyruvate: step 1/3.</text>
</comment>
<keyword evidence="12" id="KW-1185">Reference proteome</keyword>
<dbReference type="Gene3D" id="1.10.238.260">
    <property type="match status" value="1"/>
</dbReference>
<dbReference type="PROSITE" id="PS00815">
    <property type="entry name" value="AIPM_HOMOCIT_SYNTH_1"/>
    <property type="match status" value="1"/>
</dbReference>
<dbReference type="UniPathway" id="UPA00047">
    <property type="reaction ID" value="UER00066"/>
</dbReference>
<dbReference type="Pfam" id="PF22617">
    <property type="entry name" value="HCS_D2"/>
    <property type="match status" value="1"/>
</dbReference>